<reference evidence="1 2" key="1">
    <citation type="submission" date="2021-06" db="EMBL/GenBank/DDBJ databases">
        <authorList>
            <person name="Palmer J.M."/>
        </authorList>
    </citation>
    <scope>NUCLEOTIDE SEQUENCE [LARGE SCALE GENOMIC DNA]</scope>
    <source>
        <strain evidence="1 2">MEX-2019</strain>
        <tissue evidence="1">Muscle</tissue>
    </source>
</reference>
<organism evidence="1 2">
    <name type="scientific">Crenichthys baileyi</name>
    <name type="common">White River springfish</name>
    <dbReference type="NCBI Taxonomy" id="28760"/>
    <lineage>
        <taxon>Eukaryota</taxon>
        <taxon>Metazoa</taxon>
        <taxon>Chordata</taxon>
        <taxon>Craniata</taxon>
        <taxon>Vertebrata</taxon>
        <taxon>Euteleostomi</taxon>
        <taxon>Actinopterygii</taxon>
        <taxon>Neopterygii</taxon>
        <taxon>Teleostei</taxon>
        <taxon>Neoteleostei</taxon>
        <taxon>Acanthomorphata</taxon>
        <taxon>Ovalentaria</taxon>
        <taxon>Atherinomorphae</taxon>
        <taxon>Cyprinodontiformes</taxon>
        <taxon>Goodeidae</taxon>
        <taxon>Crenichthys</taxon>
    </lineage>
</organism>
<sequence length="131" mass="15077">MSKREVFAGLIRTDKGEFFIEPLEKGQQDVEVKGRVHVVYRRSAIKRETGQRDEDLHNEVADYGIADLPAALDLVRHKLSESERKRRHAKKDNYNIEVLLAVDDSVIRFHGKEHVQNYVLTLMNIVSLPLG</sequence>
<evidence type="ECO:0000313" key="2">
    <source>
        <dbReference type="Proteomes" id="UP001311232"/>
    </source>
</evidence>
<dbReference type="Gene3D" id="3.40.390.10">
    <property type="entry name" value="Collagenase (Catalytic Domain)"/>
    <property type="match status" value="1"/>
</dbReference>
<dbReference type="EMBL" id="JAHHUM010002896">
    <property type="protein sequence ID" value="KAK5600166.1"/>
    <property type="molecule type" value="Genomic_DNA"/>
</dbReference>
<dbReference type="Proteomes" id="UP001311232">
    <property type="component" value="Unassembled WGS sequence"/>
</dbReference>
<evidence type="ECO:0000313" key="1">
    <source>
        <dbReference type="EMBL" id="KAK5600166.1"/>
    </source>
</evidence>
<accession>A0AAV9QRS1</accession>
<keyword evidence="1" id="KW-0482">Metalloprotease</keyword>
<protein>
    <submittedName>
        <fullName evidence="1">A disintegrin and metalloproteinase with thrombospondin motifs 14</fullName>
    </submittedName>
</protein>
<keyword evidence="2" id="KW-1185">Reference proteome</keyword>
<keyword evidence="1" id="KW-0378">Hydrolase</keyword>
<dbReference type="GO" id="GO:0008237">
    <property type="term" value="F:metallopeptidase activity"/>
    <property type="evidence" value="ECO:0007669"/>
    <property type="project" value="UniProtKB-KW"/>
</dbReference>
<name>A0AAV9QRS1_9TELE</name>
<proteinExistence type="predicted"/>
<keyword evidence="1" id="KW-0645">Protease</keyword>
<gene>
    <name evidence="1" type="primary">ADAMTS14_1</name>
    <name evidence="1" type="ORF">CRENBAI_006682</name>
</gene>
<comment type="caution">
    <text evidence="1">The sequence shown here is derived from an EMBL/GenBank/DDBJ whole genome shotgun (WGS) entry which is preliminary data.</text>
</comment>
<dbReference type="InterPro" id="IPR024079">
    <property type="entry name" value="MetalloPept_cat_dom_sf"/>
</dbReference>
<dbReference type="AlphaFoldDB" id="A0AAV9QRS1"/>